<comment type="caution">
    <text evidence="1">The sequence shown here is derived from an EMBL/GenBank/DDBJ whole genome shotgun (WGS) entry which is preliminary data.</text>
</comment>
<reference evidence="1 2" key="1">
    <citation type="submission" date="2023-08" db="EMBL/GenBank/DDBJ databases">
        <authorList>
            <person name="Park J.-S."/>
        </authorList>
    </citation>
    <scope>NUCLEOTIDE SEQUENCE [LARGE SCALE GENOMIC DNA]</scope>
    <source>
        <strain evidence="1 2">2205SS18-9</strain>
    </source>
</reference>
<evidence type="ECO:0000313" key="2">
    <source>
        <dbReference type="Proteomes" id="UP001231941"/>
    </source>
</evidence>
<dbReference type="Proteomes" id="UP001231941">
    <property type="component" value="Unassembled WGS sequence"/>
</dbReference>
<keyword evidence="2" id="KW-1185">Reference proteome</keyword>
<proteinExistence type="predicted"/>
<name>A0ABT9ITA1_9BACL</name>
<accession>A0ABT9ITA1</accession>
<dbReference type="EMBL" id="JAVAMP010000001">
    <property type="protein sequence ID" value="MDP5272576.1"/>
    <property type="molecule type" value="Genomic_DNA"/>
</dbReference>
<evidence type="ECO:0000313" key="1">
    <source>
        <dbReference type="EMBL" id="MDP5272576.1"/>
    </source>
</evidence>
<gene>
    <name evidence="1" type="ORF">Q5Y73_00495</name>
</gene>
<organism evidence="1 2">
    <name type="scientific">Chengkuizengella axinellae</name>
    <dbReference type="NCBI Taxonomy" id="3064388"/>
    <lineage>
        <taxon>Bacteria</taxon>
        <taxon>Bacillati</taxon>
        <taxon>Bacillota</taxon>
        <taxon>Bacilli</taxon>
        <taxon>Bacillales</taxon>
        <taxon>Paenibacillaceae</taxon>
        <taxon>Chengkuizengella</taxon>
    </lineage>
</organism>
<sequence>MSFCSVCNGLSNLNAICSKCNQEAKDYGRIGDFMGPYSAYLNIDELKTANGYPDLKNHQCVHLAYCELCDSEFHKIVSETVY</sequence>
<dbReference type="RefSeq" id="WP_305989891.1">
    <property type="nucleotide sequence ID" value="NZ_JAVAMP010000001.1"/>
</dbReference>
<protein>
    <submittedName>
        <fullName evidence="1">Uncharacterized protein</fullName>
    </submittedName>
</protein>